<proteinExistence type="predicted"/>
<dbReference type="EMBL" id="JAPESX010000005">
    <property type="protein sequence ID" value="KAJ8124163.1"/>
    <property type="molecule type" value="Genomic_DNA"/>
</dbReference>
<name>A0ACC2J9X8_9PEZI</name>
<evidence type="ECO:0000313" key="2">
    <source>
        <dbReference type="Proteomes" id="UP001153334"/>
    </source>
</evidence>
<gene>
    <name evidence="1" type="ORF">ONZ43_g52</name>
</gene>
<keyword evidence="2" id="KW-1185">Reference proteome</keyword>
<sequence>MYASRVTLYITSHHNFTNMQITLAILAFVGSALAGCSDGGRDAPPAVATFACATDHKSPAAIDVKNKYIPYFQNLAGQGCGTDGGCCTDMYKNAKMCGAAGGEDCELVAEALRVIVDECTDPSTGLAGGNYWANGLNSGTWVSL</sequence>
<reference evidence="1" key="1">
    <citation type="submission" date="2022-11" db="EMBL/GenBank/DDBJ databases">
        <title>Genome Sequence of Nemania bipapillata.</title>
        <authorList>
            <person name="Buettner E."/>
        </authorList>
    </citation>
    <scope>NUCLEOTIDE SEQUENCE</scope>
    <source>
        <strain evidence="1">CP14</strain>
    </source>
</reference>
<protein>
    <submittedName>
        <fullName evidence="1">Uncharacterized protein</fullName>
    </submittedName>
</protein>
<dbReference type="Proteomes" id="UP001153334">
    <property type="component" value="Unassembled WGS sequence"/>
</dbReference>
<evidence type="ECO:0000313" key="1">
    <source>
        <dbReference type="EMBL" id="KAJ8124163.1"/>
    </source>
</evidence>
<comment type="caution">
    <text evidence="1">The sequence shown here is derived from an EMBL/GenBank/DDBJ whole genome shotgun (WGS) entry which is preliminary data.</text>
</comment>
<organism evidence="1 2">
    <name type="scientific">Nemania bipapillata</name>
    <dbReference type="NCBI Taxonomy" id="110536"/>
    <lineage>
        <taxon>Eukaryota</taxon>
        <taxon>Fungi</taxon>
        <taxon>Dikarya</taxon>
        <taxon>Ascomycota</taxon>
        <taxon>Pezizomycotina</taxon>
        <taxon>Sordariomycetes</taxon>
        <taxon>Xylariomycetidae</taxon>
        <taxon>Xylariales</taxon>
        <taxon>Xylariaceae</taxon>
        <taxon>Nemania</taxon>
    </lineage>
</organism>
<accession>A0ACC2J9X8</accession>